<keyword evidence="7 15" id="KW-0375">Hydrogen ion transport</keyword>
<dbReference type="EMBL" id="JADZLT010000050">
    <property type="protein sequence ID" value="MBH0238157.1"/>
    <property type="molecule type" value="Genomic_DNA"/>
</dbReference>
<evidence type="ECO:0000256" key="2">
    <source>
        <dbReference type="ARBA" id="ARBA00005513"/>
    </source>
</evidence>
<sequence length="163" mass="17537">MDATSLASLWAFIALIGFLGILFVKRVHTSAAETLDARAARIARELDEARRLREEAQSLLSEYQRKAREAGREAEDIISNAKSEALRLTAEAETSLAELIERRTKAVETKIGQAETQAIAEIRALAADVAVAAAGKILTEKVKGPVADALVSKGIADVKARLN</sequence>
<dbReference type="InterPro" id="IPR002146">
    <property type="entry name" value="ATP_synth_b/b'su_bac/chlpt"/>
</dbReference>
<name>A0A931I0M7_9HYPH</name>
<evidence type="ECO:0000256" key="3">
    <source>
        <dbReference type="ARBA" id="ARBA00022448"/>
    </source>
</evidence>
<keyword evidence="6 15" id="KW-0812">Transmembrane</keyword>
<keyword evidence="11 15" id="KW-0066">ATP synthesis</keyword>
<keyword evidence="19" id="KW-1185">Reference proteome</keyword>
<feature type="transmembrane region" description="Helical" evidence="15">
    <location>
        <begin position="6"/>
        <end position="24"/>
    </location>
</feature>
<comment type="subcellular location">
    <subcellularLocation>
        <location evidence="1">Cell inner membrane</location>
        <topology evidence="1">Single-pass membrane protein</topology>
    </subcellularLocation>
    <subcellularLocation>
        <location evidence="15">Cell membrane</location>
        <topology evidence="15">Single-pass membrane protein</topology>
    </subcellularLocation>
</comment>
<reference evidence="18" key="1">
    <citation type="submission" date="2020-12" db="EMBL/GenBank/DDBJ databases">
        <title>Methylobrevis albus sp. nov., isolated from fresh water lack sediment.</title>
        <authorList>
            <person name="Zou Q."/>
        </authorList>
    </citation>
    <scope>NUCLEOTIDE SEQUENCE</scope>
    <source>
        <strain evidence="18">L22</strain>
    </source>
</reference>
<comment type="function">
    <text evidence="13">Component of the F(0) channel, it forms part of the peripheral stalk, linking F(1) to F(0). The b'-subunit is a diverged and duplicated form of b found in plants and photosynthetic bacteria.</text>
</comment>
<evidence type="ECO:0000256" key="11">
    <source>
        <dbReference type="ARBA" id="ARBA00023310"/>
    </source>
</evidence>
<comment type="similarity">
    <text evidence="2 15 16">Belongs to the ATPase B chain family.</text>
</comment>
<proteinExistence type="inferred from homology"/>
<dbReference type="PANTHER" id="PTHR33445:SF1">
    <property type="entry name" value="ATP SYNTHASE SUBUNIT B"/>
    <property type="match status" value="1"/>
</dbReference>
<dbReference type="Proteomes" id="UP000631694">
    <property type="component" value="Unassembled WGS sequence"/>
</dbReference>
<evidence type="ECO:0000256" key="9">
    <source>
        <dbReference type="ARBA" id="ARBA00023065"/>
    </source>
</evidence>
<evidence type="ECO:0000256" key="1">
    <source>
        <dbReference type="ARBA" id="ARBA00004377"/>
    </source>
</evidence>
<protein>
    <recommendedName>
        <fullName evidence="15">ATP synthase subunit b</fullName>
    </recommendedName>
    <alternativeName>
        <fullName evidence="15">ATP synthase F(0) sector subunit b</fullName>
    </alternativeName>
    <alternativeName>
        <fullName evidence="15">ATPase subunit I</fullName>
    </alternativeName>
    <alternativeName>
        <fullName evidence="15">F-type ATPase subunit b</fullName>
        <shortName evidence="15">F-ATPase subunit b</shortName>
    </alternativeName>
</protein>
<evidence type="ECO:0000256" key="13">
    <source>
        <dbReference type="ARBA" id="ARBA00025614"/>
    </source>
</evidence>
<dbReference type="GO" id="GO:0045259">
    <property type="term" value="C:proton-transporting ATP synthase complex"/>
    <property type="evidence" value="ECO:0007669"/>
    <property type="project" value="UniProtKB-KW"/>
</dbReference>
<evidence type="ECO:0000256" key="17">
    <source>
        <dbReference type="SAM" id="Coils"/>
    </source>
</evidence>
<evidence type="ECO:0000256" key="12">
    <source>
        <dbReference type="ARBA" id="ARBA00025198"/>
    </source>
</evidence>
<evidence type="ECO:0000313" key="19">
    <source>
        <dbReference type="Proteomes" id="UP000631694"/>
    </source>
</evidence>
<dbReference type="GO" id="GO:0046961">
    <property type="term" value="F:proton-transporting ATPase activity, rotational mechanism"/>
    <property type="evidence" value="ECO:0007669"/>
    <property type="project" value="TreeGrafter"/>
</dbReference>
<evidence type="ECO:0000256" key="15">
    <source>
        <dbReference type="HAMAP-Rule" id="MF_01398"/>
    </source>
</evidence>
<evidence type="ECO:0000256" key="8">
    <source>
        <dbReference type="ARBA" id="ARBA00022989"/>
    </source>
</evidence>
<feature type="coiled-coil region" evidence="17">
    <location>
        <begin position="32"/>
        <end position="80"/>
    </location>
</feature>
<accession>A0A931I0M7</accession>
<evidence type="ECO:0000256" key="4">
    <source>
        <dbReference type="ARBA" id="ARBA00022475"/>
    </source>
</evidence>
<comment type="function">
    <text evidence="12 15">F(1)F(0) ATP synthase produces ATP from ADP in the presence of a proton or sodium gradient. F-type ATPases consist of two structural domains, F(1) containing the extramembraneous catalytic core and F(0) containing the membrane proton channel, linked together by a central stalk and a peripheral stalk. During catalysis, ATP synthesis in the catalytic domain of F(1) is coupled via a rotary mechanism of the central stalk subunits to proton translocation.</text>
</comment>
<dbReference type="RefSeq" id="WP_197311247.1">
    <property type="nucleotide sequence ID" value="NZ_JADZLT010000050.1"/>
</dbReference>
<evidence type="ECO:0000313" key="18">
    <source>
        <dbReference type="EMBL" id="MBH0238157.1"/>
    </source>
</evidence>
<keyword evidence="5 15" id="KW-0138">CF(0)</keyword>
<gene>
    <name evidence="15" type="primary">atpF</name>
    <name evidence="18" type="ORF">I5731_10015</name>
</gene>
<evidence type="ECO:0000256" key="6">
    <source>
        <dbReference type="ARBA" id="ARBA00022692"/>
    </source>
</evidence>
<organism evidence="18 19">
    <name type="scientific">Methylobrevis albus</name>
    <dbReference type="NCBI Taxonomy" id="2793297"/>
    <lineage>
        <taxon>Bacteria</taxon>
        <taxon>Pseudomonadati</taxon>
        <taxon>Pseudomonadota</taxon>
        <taxon>Alphaproteobacteria</taxon>
        <taxon>Hyphomicrobiales</taxon>
        <taxon>Pleomorphomonadaceae</taxon>
        <taxon>Methylobrevis</taxon>
    </lineage>
</organism>
<dbReference type="GO" id="GO:0005886">
    <property type="term" value="C:plasma membrane"/>
    <property type="evidence" value="ECO:0007669"/>
    <property type="project" value="UniProtKB-SubCell"/>
</dbReference>
<evidence type="ECO:0000256" key="14">
    <source>
        <dbReference type="ARBA" id="ARBA00025830"/>
    </source>
</evidence>
<keyword evidence="8 15" id="KW-1133">Transmembrane helix</keyword>
<dbReference type="Pfam" id="PF00430">
    <property type="entry name" value="ATP-synt_B"/>
    <property type="match status" value="1"/>
</dbReference>
<dbReference type="AlphaFoldDB" id="A0A931I0M7"/>
<dbReference type="CDD" id="cd06503">
    <property type="entry name" value="ATP-synt_Fo_b"/>
    <property type="match status" value="1"/>
</dbReference>
<comment type="caution">
    <text evidence="18">The sequence shown here is derived from an EMBL/GenBank/DDBJ whole genome shotgun (WGS) entry which is preliminary data.</text>
</comment>
<evidence type="ECO:0000256" key="10">
    <source>
        <dbReference type="ARBA" id="ARBA00023136"/>
    </source>
</evidence>
<dbReference type="HAMAP" id="MF_01398">
    <property type="entry name" value="ATP_synth_b_bprime"/>
    <property type="match status" value="1"/>
</dbReference>
<comment type="subunit">
    <text evidence="14 15">F-type ATPases have 2 components, F(1) - the catalytic core - and F(0) - the membrane proton channel. F(1) has five subunits: alpha(3), beta(3), gamma(1), delta(1), epsilon(1). F(0) has three main subunits: a(1), b(2) and c(10-14). The alpha and beta chains form an alternating ring which encloses part of the gamma chain. F(1) is attached to F(0) by a central stalk formed by the gamma and epsilon chains, while a peripheral stalk is formed by the delta and b chains.</text>
</comment>
<evidence type="ECO:0000256" key="16">
    <source>
        <dbReference type="RuleBase" id="RU003848"/>
    </source>
</evidence>
<keyword evidence="9 15" id="KW-0406">Ion transport</keyword>
<dbReference type="GO" id="GO:0046933">
    <property type="term" value="F:proton-transporting ATP synthase activity, rotational mechanism"/>
    <property type="evidence" value="ECO:0007669"/>
    <property type="project" value="UniProtKB-UniRule"/>
</dbReference>
<keyword evidence="17" id="KW-0175">Coiled coil</keyword>
<keyword evidence="10 15" id="KW-0472">Membrane</keyword>
<evidence type="ECO:0000256" key="7">
    <source>
        <dbReference type="ARBA" id="ARBA00022781"/>
    </source>
</evidence>
<keyword evidence="3 15" id="KW-0813">Transport</keyword>
<keyword evidence="4 15" id="KW-1003">Cell membrane</keyword>
<evidence type="ECO:0000256" key="5">
    <source>
        <dbReference type="ARBA" id="ARBA00022547"/>
    </source>
</evidence>
<dbReference type="PANTHER" id="PTHR33445">
    <property type="entry name" value="ATP SYNTHASE SUBUNIT B', CHLOROPLASTIC"/>
    <property type="match status" value="1"/>
</dbReference>
<dbReference type="InterPro" id="IPR050059">
    <property type="entry name" value="ATP_synthase_B_chain"/>
</dbReference>